<dbReference type="CDD" id="cd06257">
    <property type="entry name" value="DnaJ"/>
    <property type="match status" value="1"/>
</dbReference>
<protein>
    <recommendedName>
        <fullName evidence="2">J domain-containing protein</fullName>
    </recommendedName>
</protein>
<feature type="region of interest" description="Disordered" evidence="1">
    <location>
        <begin position="593"/>
        <end position="613"/>
    </location>
</feature>
<feature type="domain" description="J" evidence="2">
    <location>
        <begin position="1074"/>
        <end position="1138"/>
    </location>
</feature>
<dbReference type="Gene3D" id="1.10.287.110">
    <property type="entry name" value="DnaJ domain"/>
    <property type="match status" value="1"/>
</dbReference>
<proteinExistence type="predicted"/>
<sequence>MKASIHSKKFNKVLNQFNMIDENNRNLETVLSLMVGGHWKAAVHSTLDNNPSRQQKLADFSREPEILHVQRLHRLYGGLGYFALWFLNRESPVGSKYLEKAKYRLSEVKSLIEFGHIGDVFLLPLIQIHFNEGRADDILPLLEMYASLQPYNPNTDRFLAEWYLHAATGRTALPRKPKKFRKAIKKSLILDGFLTQALEIVFKLLDHPSWCGFDQPWRLLQTCVRKLGSSSNFVSKMWTPRAKTWKRYIFRHPALSPEGVSAKSLLKSVPQLKGVSDSTGALVFKYLRICVNTILLVPPKMEILGGISSFQVDFGKTFAYFQQARSKLAEEEEEEEAKLKKKVLPTPITQELEGMCVCLNRKVYFPQKCITAYKRLLATISAKAGSTNPEELPEFNEFQELHCQLKAAQQEALEELQSCLPCGHLVLPIELEESFIQFIHQEQLSRVPDGVYKLVNSSKFGVERASTAKLAHLMSFGEDCSLDIFSLNQKTLCGSMSADSVAKRKAIEPNCLGIAPDANVIVDADVLVRVLTYLNSNSRCFFPVNVVSSPLDHNKRVVLLHKPFLAEPLRDNRLRAQEYYTELCKQAFVNSSSSTKTLNESPGGNASNSDDEMEGALTIDPAVTLSVGECSPNPRPSLKDLRTVLERCHVVENAQEHGDMEILQEPASPEIPTSPICSPPLHSCSSPTPLATTQVIPEDNRRWNLFKLGQLNILVSSCGVQLTSQSCAFTTDCLFWPKCSDLWSDVSKSDPKIVHLEVRPEYLQPWGCEELTEDEIFSSFLGAQLSSPQSPTILRLRVEASTGRVILAEVQTLDQLLQSSPNLRFETHLAALVNMLSPLTRLEIGQYLLSSQMVRNKVRHQLYELFTGEIKANTSTASIVKLNLCATEAFHNAGLAFTSTSNPTSDRGATWRWVKRHRLDLSIPSGVDGDNLLIPAIDTGYSDTTQSPPSQTTIKKSSRKRPPSPLSSDKPSKAKRGVVEDNVYQSNITDFYLSHYPEDLKRLIEMSRRLEESVNMSKQHFESFGRKSGVKMHLHTLREVAKPGNVGIKFSAYNIEATLNFDVHLYYVVAGGDDLYDKLHVSRSATTKELKAAYRREATIWHPDKNPSEGAEQKFIEITKAYEILSDPQKRAKYDAYGVYDLGDKSSFDEGASPVNPDLFANLFGGHFFPFGHVPRDENVEAVTFSIYREKLLAASRSTPLMLLGISHFCFMCRQIQPLWSQIAGRYSHLGVIFGIANIQDDHALREELNVLHSPSIVAVLDGKVSYFMRSEFTEEAIIDYLVQALLSIGPLRSSPLPGLPSTTLGTPLMATVSNEAELKAFHSGVLEDSRPRTLFVKAASRPPLRFCLAAFRAVDFHASGFVNTQNSVTEPMIQRLNLSRSEESIVIFHESLNEAVISHSATHLPRHIIDDVLMKNSRLAVPRILNSARFLDLCPADGHPPSSAFASAAETTKGTAQDGHTGHRHLCLILLLHHHHGKDRAWLDLFRSALVPSIPYALAIPLSLADLLPRDFSPILSPAHIFIDRQAAWIDNITASSTCPRCLGSLANLDGHLLALWRISSRILGFQLLPRNSGLHPAEISSTKGYTERLKKTLSGLVMDMVAVDDFLKSHDVRKVKENVAGWSLAYLPRMEELLVDELAAPLWLRIRLKAWSLCRTVISYFDGMWADPMDFFLTSSFTFILLTIIVVYRVGWDLWSEIAPSSSTHSSTSHSPPPMKDFTSSSVSCKLDSNAEPKNLLLTPSTYDRLVLAAPKGQFTILLCTDASPLGQRLADQFYNICRTCGSSTGVRLVPACLFLDRYSNWLGWALEAATRIPFPMTFNPANCRGTVLAVNGYRRYFHMYHPLLPGAKSRSYSQDSEYEMEDEDDGYEVRRRHVTPSSSKELRRVANFSRLLGLNRSSDEESNYESEDEDIATPTTPLLEHEVLAGLPTWFDRLFEGSLRRHHVPEWPRHLTLSL</sequence>
<evidence type="ECO:0000259" key="2">
    <source>
        <dbReference type="PROSITE" id="PS50076"/>
    </source>
</evidence>
<dbReference type="Pfam" id="PF00226">
    <property type="entry name" value="DnaJ"/>
    <property type="match status" value="1"/>
</dbReference>
<dbReference type="EMBL" id="JAKROA010000008">
    <property type="protein sequence ID" value="KAL5105411.1"/>
    <property type="molecule type" value="Genomic_DNA"/>
</dbReference>
<feature type="compositionally biased region" description="Acidic residues" evidence="1">
    <location>
        <begin position="1859"/>
        <end position="1869"/>
    </location>
</feature>
<accession>A0ABR4Q6Y7</accession>
<name>A0ABR4Q6Y7_9CEST</name>
<dbReference type="InterPro" id="IPR052448">
    <property type="entry name" value="DnaJ_C16_autophagy_reg"/>
</dbReference>
<dbReference type="Pfam" id="PF10505">
    <property type="entry name" value="NARG2_C"/>
    <property type="match status" value="1"/>
</dbReference>
<dbReference type="SUPFAM" id="SSF46565">
    <property type="entry name" value="Chaperone J-domain"/>
    <property type="match status" value="1"/>
</dbReference>
<feature type="region of interest" description="Disordered" evidence="1">
    <location>
        <begin position="938"/>
        <end position="979"/>
    </location>
</feature>
<dbReference type="Proteomes" id="UP001651158">
    <property type="component" value="Unassembled WGS sequence"/>
</dbReference>
<dbReference type="InterPro" id="IPR001623">
    <property type="entry name" value="DnaJ_domain"/>
</dbReference>
<dbReference type="InterPro" id="IPR036869">
    <property type="entry name" value="J_dom_sf"/>
</dbReference>
<dbReference type="InterPro" id="IPR036249">
    <property type="entry name" value="Thioredoxin-like_sf"/>
</dbReference>
<dbReference type="SMART" id="SM00271">
    <property type="entry name" value="DnaJ"/>
    <property type="match status" value="1"/>
</dbReference>
<dbReference type="PRINTS" id="PR00625">
    <property type="entry name" value="JDOMAIN"/>
</dbReference>
<evidence type="ECO:0000313" key="4">
    <source>
        <dbReference type="Proteomes" id="UP001651158"/>
    </source>
</evidence>
<dbReference type="SUPFAM" id="SSF52833">
    <property type="entry name" value="Thioredoxin-like"/>
    <property type="match status" value="1"/>
</dbReference>
<dbReference type="PANTHER" id="PTHR44303:SF2">
    <property type="entry name" value="DNAJ HOMOLOG SUBFAMILY C MEMBER 16"/>
    <property type="match status" value="1"/>
</dbReference>
<dbReference type="PANTHER" id="PTHR44303">
    <property type="entry name" value="DNAJ HOMOLOG SUBFAMILY C MEMBER 16"/>
    <property type="match status" value="1"/>
</dbReference>
<feature type="compositionally biased region" description="Low complexity" evidence="1">
    <location>
        <begin position="944"/>
        <end position="955"/>
    </location>
</feature>
<feature type="region of interest" description="Disordered" evidence="1">
    <location>
        <begin position="1857"/>
        <end position="1878"/>
    </location>
</feature>
<feature type="region of interest" description="Disordered" evidence="1">
    <location>
        <begin position="1705"/>
        <end position="1724"/>
    </location>
</feature>
<dbReference type="InterPro" id="IPR019535">
    <property type="entry name" value="ICE2_C"/>
</dbReference>
<evidence type="ECO:0000313" key="3">
    <source>
        <dbReference type="EMBL" id="KAL5105411.1"/>
    </source>
</evidence>
<dbReference type="InterPro" id="IPR018253">
    <property type="entry name" value="DnaJ_domain_CS"/>
</dbReference>
<reference evidence="3 4" key="1">
    <citation type="journal article" date="2022" name="Front. Cell. Infect. Microbiol.">
        <title>The Genomes of Two Strains of Taenia crassiceps the Animal Model for the Study of Human Cysticercosis.</title>
        <authorList>
            <person name="Bobes R.J."/>
            <person name="Estrada K."/>
            <person name="Rios-Valencia D.G."/>
            <person name="Calderon-Gallegos A."/>
            <person name="de la Torre P."/>
            <person name="Carrero J.C."/>
            <person name="Sanchez-Flores A."/>
            <person name="Laclette J.P."/>
        </authorList>
    </citation>
    <scope>NUCLEOTIDE SEQUENCE [LARGE SCALE GENOMIC DNA]</scope>
    <source>
        <strain evidence="3">WFUcys</strain>
    </source>
</reference>
<dbReference type="PROSITE" id="PS00636">
    <property type="entry name" value="DNAJ_1"/>
    <property type="match status" value="1"/>
</dbReference>
<comment type="caution">
    <text evidence="3">The sequence shown here is derived from an EMBL/GenBank/DDBJ whole genome shotgun (WGS) entry which is preliminary data.</text>
</comment>
<gene>
    <name evidence="3" type="ORF">TcWFU_003321</name>
</gene>
<feature type="compositionally biased region" description="Polar residues" evidence="1">
    <location>
        <begin position="593"/>
        <end position="608"/>
    </location>
</feature>
<organism evidence="3 4">
    <name type="scientific">Taenia crassiceps</name>
    <dbReference type="NCBI Taxonomy" id="6207"/>
    <lineage>
        <taxon>Eukaryota</taxon>
        <taxon>Metazoa</taxon>
        <taxon>Spiralia</taxon>
        <taxon>Lophotrochozoa</taxon>
        <taxon>Platyhelminthes</taxon>
        <taxon>Cestoda</taxon>
        <taxon>Eucestoda</taxon>
        <taxon>Cyclophyllidea</taxon>
        <taxon>Taeniidae</taxon>
        <taxon>Taenia</taxon>
    </lineage>
</organism>
<dbReference type="Gene3D" id="3.40.30.10">
    <property type="entry name" value="Glutaredoxin"/>
    <property type="match status" value="1"/>
</dbReference>
<dbReference type="PROSITE" id="PS50076">
    <property type="entry name" value="DNAJ_2"/>
    <property type="match status" value="1"/>
</dbReference>
<keyword evidence="4" id="KW-1185">Reference proteome</keyword>
<evidence type="ECO:0000256" key="1">
    <source>
        <dbReference type="SAM" id="MobiDB-lite"/>
    </source>
</evidence>